<reference evidence="2 3" key="1">
    <citation type="submission" date="2020-04" db="EMBL/GenBank/DDBJ databases">
        <title>Complete genome of a Psychrophilic, Marine, Gas Vacuolate Bacterium Polaromonas vacuolata KCTC 22033T.</title>
        <authorList>
            <person name="Hwang K."/>
            <person name="Kim K.M."/>
        </authorList>
    </citation>
    <scope>NUCLEOTIDE SEQUENCE [LARGE SCALE GENOMIC DNA]</scope>
    <source>
        <strain evidence="2 3">KCTC 22033</strain>
    </source>
</reference>
<feature type="compositionally biased region" description="Polar residues" evidence="1">
    <location>
        <begin position="1"/>
        <end position="22"/>
    </location>
</feature>
<dbReference type="EMBL" id="CP051461">
    <property type="protein sequence ID" value="QJC56205.1"/>
    <property type="molecule type" value="Genomic_DNA"/>
</dbReference>
<name>A0A6H2H8L4_9BURK</name>
<gene>
    <name evidence="2" type="ORF">HC248_01507</name>
</gene>
<feature type="region of interest" description="Disordered" evidence="1">
    <location>
        <begin position="1"/>
        <end position="29"/>
    </location>
</feature>
<accession>A0A6H2H8L4</accession>
<protein>
    <submittedName>
        <fullName evidence="2">Uncharacterized protein</fullName>
    </submittedName>
</protein>
<evidence type="ECO:0000256" key="1">
    <source>
        <dbReference type="SAM" id="MobiDB-lite"/>
    </source>
</evidence>
<organism evidence="2 3">
    <name type="scientific">Polaromonas vacuolata</name>
    <dbReference type="NCBI Taxonomy" id="37448"/>
    <lineage>
        <taxon>Bacteria</taxon>
        <taxon>Pseudomonadati</taxon>
        <taxon>Pseudomonadota</taxon>
        <taxon>Betaproteobacteria</taxon>
        <taxon>Burkholderiales</taxon>
        <taxon>Comamonadaceae</taxon>
        <taxon>Polaromonas</taxon>
    </lineage>
</organism>
<proteinExistence type="predicted"/>
<dbReference type="Proteomes" id="UP000502041">
    <property type="component" value="Chromosome"/>
</dbReference>
<evidence type="ECO:0000313" key="2">
    <source>
        <dbReference type="EMBL" id="QJC56205.1"/>
    </source>
</evidence>
<sequence>MNPLTPSSARSTQLQSRPTYENKNSESKHAINHQSAVNIAIEISQENPQNAPTAGDVGQTKILTGMTKLHGLAKTGNEEAVDMLMQLSAHSNDAIAEQAQAKILALNTSLNVPPHIKLAVSELALALYSAQKNQHDAVKSDRLLSGILYLAGAQASSNGERLIKNAIEEKLSSRNPQKQIDPALVDNILNPGRLVPSHEIYNNAQKLGHLQHIENPLRLGGEISNASIRKISECLHNMQESPSGHKVVEALIHGNNHYITALFSLASDGKINCDCLDTHSESIPDAENQLRAKLNAVLPGEMGAITFTQNDALQRNNACGVVNLMLLQHLDKTLSTLWPDATLNPASPPPSAKPSIKNIIDDFSRQLGQLNDPEKDAVFSAKRAEIIADWPAEKAL</sequence>
<evidence type="ECO:0000313" key="3">
    <source>
        <dbReference type="Proteomes" id="UP000502041"/>
    </source>
</evidence>
<keyword evidence="3" id="KW-1185">Reference proteome</keyword>
<dbReference type="KEGG" id="pvac:HC248_01507"/>
<dbReference type="RefSeq" id="WP_168921947.1">
    <property type="nucleotide sequence ID" value="NZ_CP051461.1"/>
</dbReference>
<dbReference type="AlphaFoldDB" id="A0A6H2H8L4"/>